<evidence type="ECO:0000256" key="12">
    <source>
        <dbReference type="ARBA" id="ARBA00023239"/>
    </source>
</evidence>
<keyword evidence="15" id="KW-1185">Reference proteome</keyword>
<dbReference type="GO" id="GO:0005789">
    <property type="term" value="C:endoplasmic reticulum membrane"/>
    <property type="evidence" value="ECO:0007669"/>
    <property type="project" value="UniProtKB-SubCell"/>
</dbReference>
<evidence type="ECO:0000256" key="10">
    <source>
        <dbReference type="ARBA" id="ARBA00023136"/>
    </source>
</evidence>
<evidence type="ECO:0000256" key="13">
    <source>
        <dbReference type="RuleBase" id="RU363109"/>
    </source>
</evidence>
<keyword evidence="10 13" id="KW-0472">Membrane</keyword>
<evidence type="ECO:0000256" key="2">
    <source>
        <dbReference type="ARBA" id="ARBA00005194"/>
    </source>
</evidence>
<dbReference type="InterPro" id="IPR007482">
    <property type="entry name" value="Tyr_Pase-like_PTPLA"/>
</dbReference>
<dbReference type="EMBL" id="JBCNJP010000007">
    <property type="protein sequence ID" value="KAK9075797.1"/>
    <property type="molecule type" value="Genomic_DNA"/>
</dbReference>
<protein>
    <recommendedName>
        <fullName evidence="4 13">Very-long-chain (3R)-3-hydroxyacyl-CoA dehydratase</fullName>
        <ecNumber evidence="4 13">4.2.1.134</ecNumber>
    </recommendedName>
</protein>
<dbReference type="GO" id="GO:0030497">
    <property type="term" value="P:fatty acid elongation"/>
    <property type="evidence" value="ECO:0007669"/>
    <property type="project" value="TreeGrafter"/>
</dbReference>
<evidence type="ECO:0000256" key="9">
    <source>
        <dbReference type="ARBA" id="ARBA00023098"/>
    </source>
</evidence>
<dbReference type="AlphaFoldDB" id="A0AAP0DNG0"/>
<dbReference type="GO" id="GO:0102158">
    <property type="term" value="F:very-long-chain (3R)-3-hydroxyacyl-CoA dehydratase activity"/>
    <property type="evidence" value="ECO:0007669"/>
    <property type="project" value="UniProtKB-EC"/>
</dbReference>
<dbReference type="GO" id="GO:0030148">
    <property type="term" value="P:sphingolipid biosynthetic process"/>
    <property type="evidence" value="ECO:0007669"/>
    <property type="project" value="TreeGrafter"/>
</dbReference>
<comment type="catalytic activity">
    <reaction evidence="13">
        <text>a very-long-chain (3R)-3-hydroxyacyl-CoA = a very-long-chain (2E)-enoyl-CoA + H2O</text>
        <dbReference type="Rhea" id="RHEA:45812"/>
        <dbReference type="ChEBI" id="CHEBI:15377"/>
        <dbReference type="ChEBI" id="CHEBI:83728"/>
        <dbReference type="ChEBI" id="CHEBI:85440"/>
        <dbReference type="EC" id="4.2.1.134"/>
    </reaction>
</comment>
<keyword evidence="5 13" id="KW-0444">Lipid biosynthesis</keyword>
<keyword evidence="12 13" id="KW-0456">Lyase</keyword>
<evidence type="ECO:0000313" key="14">
    <source>
        <dbReference type="EMBL" id="KAK9075797.1"/>
    </source>
</evidence>
<evidence type="ECO:0000313" key="15">
    <source>
        <dbReference type="Proteomes" id="UP001408789"/>
    </source>
</evidence>
<comment type="pathway">
    <text evidence="2 13">Lipid metabolism; fatty acid biosynthesis.</text>
</comment>
<dbReference type="GO" id="GO:0042761">
    <property type="term" value="P:very long-chain fatty acid biosynthetic process"/>
    <property type="evidence" value="ECO:0007669"/>
    <property type="project" value="TreeGrafter"/>
</dbReference>
<feature type="transmembrane region" description="Helical" evidence="13">
    <location>
        <begin position="192"/>
        <end position="214"/>
    </location>
</feature>
<evidence type="ECO:0000256" key="3">
    <source>
        <dbReference type="ARBA" id="ARBA00007811"/>
    </source>
</evidence>
<keyword evidence="7 13" id="KW-0276">Fatty acid metabolism</keyword>
<feature type="transmembrane region" description="Helical" evidence="13">
    <location>
        <begin position="240"/>
        <end position="260"/>
    </location>
</feature>
<feature type="transmembrane region" description="Helical" evidence="13">
    <location>
        <begin position="66"/>
        <end position="86"/>
    </location>
</feature>
<evidence type="ECO:0000256" key="6">
    <source>
        <dbReference type="ARBA" id="ARBA00022692"/>
    </source>
</evidence>
<reference evidence="14 15" key="1">
    <citation type="submission" date="2024-04" db="EMBL/GenBank/DDBJ databases">
        <title>The reference genome of an endangered Asteraceae, Deinandra increscens subsp. villosa, native to the Central Coast of California.</title>
        <authorList>
            <person name="Guilliams M."/>
            <person name="Hasenstab-Lehman K."/>
            <person name="Meyer R."/>
            <person name="Mcevoy S."/>
        </authorList>
    </citation>
    <scope>NUCLEOTIDE SEQUENCE [LARGE SCALE GENOMIC DNA]</scope>
    <source>
        <tissue evidence="14">Leaf</tissue>
    </source>
</reference>
<keyword evidence="13" id="KW-0256">Endoplasmic reticulum</keyword>
<gene>
    <name evidence="14" type="ORF">SSX86_004126</name>
</gene>
<evidence type="ECO:0000256" key="11">
    <source>
        <dbReference type="ARBA" id="ARBA00023160"/>
    </source>
</evidence>
<keyword evidence="9 13" id="KW-0443">Lipid metabolism</keyword>
<dbReference type="PANTHER" id="PTHR11035">
    <property type="entry name" value="VERY-LONG-CHAIN (3R)-3-HYDROXYACYL-COA DEHYDRATASE"/>
    <property type="match status" value="1"/>
</dbReference>
<keyword evidence="11 13" id="KW-0275">Fatty acid biosynthesis</keyword>
<feature type="transmembrane region" description="Helical" evidence="13">
    <location>
        <begin position="106"/>
        <end position="137"/>
    </location>
</feature>
<comment type="subcellular location">
    <subcellularLocation>
        <location evidence="13">Endoplasmic reticulum membrane</location>
        <topology evidence="13">Multi-pass membrane protein</topology>
    </subcellularLocation>
    <subcellularLocation>
        <location evidence="1">Membrane</location>
        <topology evidence="1">Multi-pass membrane protein</topology>
    </subcellularLocation>
</comment>
<feature type="transmembrane region" description="Helical" evidence="13">
    <location>
        <begin position="157"/>
        <end position="180"/>
    </location>
</feature>
<accession>A0AAP0DNG0</accession>
<evidence type="ECO:0000256" key="5">
    <source>
        <dbReference type="ARBA" id="ARBA00022516"/>
    </source>
</evidence>
<name>A0AAP0DNG0_9ASTR</name>
<dbReference type="PANTHER" id="PTHR11035:SF35">
    <property type="entry name" value="VERY-LONG-CHAIN (3R)-3-HYDROXYACYL-COA DEHYDRATASE"/>
    <property type="match status" value="1"/>
</dbReference>
<comment type="function">
    <text evidence="13">Catalyzes the third of the four reactions of the long-chain fatty acids elongation cycle. This endoplasmic reticulum-bound enzymatic process, allows the addition of two carbons to the chain of long- and very long-chain fatty acids/VLCFAs per cycle. This enzyme catalyzes the dehydration of the 3-hydroxyacyl-CoA intermediate into trans-2,3-enoyl-CoA, within each cycle of fatty acid elongation. Thereby, it participates to the production of VLCFAs of different chain lengths that are involved in multiple biological processes as precursors of membrane lipids and lipid mediators.</text>
</comment>
<sequence length="278" mass="31873">MKNIGGVTGRRSAAIGRDEIVDLVSVTPPYSFEEGDNIPGRRSSKIHLRRRWITVPSPSMTRLSSIYLFFYNSVQAFGWAIALLRISIDFISTKSVNGGYASAGELICLLQTLAFIEVIHGALGIVPSGFIFPLMQWGGRTHFLLAIVRQIYEVQELPAVLITFVAWCCIEIIRYPFYALSCLGNCPSFLTYLRYTAFIVIYPIGVVGEMWIMYQSLPVIMEKNLYADYFAAIPFSYHTFVKAVLICYPFLWLQMYLYLFKQRRSKLHPRNQKEKKKK</sequence>
<comment type="similarity">
    <text evidence="3 13">Belongs to the very long-chain fatty acids dehydratase HACD family.</text>
</comment>
<evidence type="ECO:0000256" key="4">
    <source>
        <dbReference type="ARBA" id="ARBA00013122"/>
    </source>
</evidence>
<comment type="caution">
    <text evidence="14">The sequence shown here is derived from an EMBL/GenBank/DDBJ whole genome shotgun (WGS) entry which is preliminary data.</text>
</comment>
<organism evidence="14 15">
    <name type="scientific">Deinandra increscens subsp. villosa</name>
    <dbReference type="NCBI Taxonomy" id="3103831"/>
    <lineage>
        <taxon>Eukaryota</taxon>
        <taxon>Viridiplantae</taxon>
        <taxon>Streptophyta</taxon>
        <taxon>Embryophyta</taxon>
        <taxon>Tracheophyta</taxon>
        <taxon>Spermatophyta</taxon>
        <taxon>Magnoliopsida</taxon>
        <taxon>eudicotyledons</taxon>
        <taxon>Gunneridae</taxon>
        <taxon>Pentapetalae</taxon>
        <taxon>asterids</taxon>
        <taxon>campanulids</taxon>
        <taxon>Asterales</taxon>
        <taxon>Asteraceae</taxon>
        <taxon>Asteroideae</taxon>
        <taxon>Heliantheae alliance</taxon>
        <taxon>Madieae</taxon>
        <taxon>Madiinae</taxon>
        <taxon>Deinandra</taxon>
    </lineage>
</organism>
<evidence type="ECO:0000256" key="8">
    <source>
        <dbReference type="ARBA" id="ARBA00022989"/>
    </source>
</evidence>
<evidence type="ECO:0000256" key="7">
    <source>
        <dbReference type="ARBA" id="ARBA00022832"/>
    </source>
</evidence>
<dbReference type="Pfam" id="PF04387">
    <property type="entry name" value="PTPLA"/>
    <property type="match status" value="1"/>
</dbReference>
<evidence type="ECO:0000256" key="1">
    <source>
        <dbReference type="ARBA" id="ARBA00004141"/>
    </source>
</evidence>
<keyword evidence="8 13" id="KW-1133">Transmembrane helix</keyword>
<dbReference type="EC" id="4.2.1.134" evidence="4 13"/>
<keyword evidence="6 13" id="KW-0812">Transmembrane</keyword>
<proteinExistence type="inferred from homology"/>
<dbReference type="Proteomes" id="UP001408789">
    <property type="component" value="Unassembled WGS sequence"/>
</dbReference>